<accession>A0AAV5VSX7</accession>
<dbReference type="GO" id="GO:0016020">
    <property type="term" value="C:membrane"/>
    <property type="evidence" value="ECO:0007669"/>
    <property type="project" value="UniProtKB-SubCell"/>
</dbReference>
<keyword evidence="5 6" id="KW-0472">Membrane</keyword>
<feature type="transmembrane region" description="Helical" evidence="6">
    <location>
        <begin position="43"/>
        <end position="66"/>
    </location>
</feature>
<name>A0AAV5VSX7_9BILA</name>
<dbReference type="Pfam" id="PF02118">
    <property type="entry name" value="Srg"/>
    <property type="match status" value="1"/>
</dbReference>
<keyword evidence="4 6" id="KW-1133">Transmembrane helix</keyword>
<comment type="caution">
    <text evidence="6">Lacks conserved residue(s) required for the propagation of feature annotation.</text>
</comment>
<dbReference type="EMBL" id="BTSY01000004">
    <property type="protein sequence ID" value="GMT22548.1"/>
    <property type="molecule type" value="Genomic_DNA"/>
</dbReference>
<comment type="subcellular location">
    <subcellularLocation>
        <location evidence="1">Membrane</location>
        <topology evidence="1">Multi-pass membrane protein</topology>
    </subcellularLocation>
</comment>
<evidence type="ECO:0000256" key="2">
    <source>
        <dbReference type="ARBA" id="ARBA00005692"/>
    </source>
</evidence>
<feature type="transmembrane region" description="Helical" evidence="6">
    <location>
        <begin position="86"/>
        <end position="107"/>
    </location>
</feature>
<dbReference type="PANTHER" id="PTHR31748">
    <property type="entry name" value="SERPENTINE RECEPTOR, CLASS V"/>
    <property type="match status" value="1"/>
</dbReference>
<dbReference type="GO" id="GO:0004888">
    <property type="term" value="F:transmembrane signaling receptor activity"/>
    <property type="evidence" value="ECO:0007669"/>
    <property type="project" value="InterPro"/>
</dbReference>
<feature type="non-terminal residue" evidence="7">
    <location>
        <position position="1"/>
    </location>
</feature>
<gene>
    <name evidence="7" type="ORF">PFISCL1PPCAC_13845</name>
</gene>
<evidence type="ECO:0000256" key="5">
    <source>
        <dbReference type="ARBA" id="ARBA00023136"/>
    </source>
</evidence>
<feature type="transmembrane region" description="Helical" evidence="6">
    <location>
        <begin position="6"/>
        <end position="31"/>
    </location>
</feature>
<dbReference type="GO" id="GO:0007606">
    <property type="term" value="P:sensory perception of chemical stimulus"/>
    <property type="evidence" value="ECO:0007669"/>
    <property type="project" value="UniProtKB-UniRule"/>
</dbReference>
<evidence type="ECO:0000313" key="7">
    <source>
        <dbReference type="EMBL" id="GMT22548.1"/>
    </source>
</evidence>
<reference evidence="7" key="1">
    <citation type="submission" date="2023-10" db="EMBL/GenBank/DDBJ databases">
        <title>Genome assembly of Pristionchus species.</title>
        <authorList>
            <person name="Yoshida K."/>
            <person name="Sommer R.J."/>
        </authorList>
    </citation>
    <scope>NUCLEOTIDE SEQUENCE</scope>
    <source>
        <strain evidence="7">RS5133</strain>
    </source>
</reference>
<evidence type="ECO:0000256" key="3">
    <source>
        <dbReference type="ARBA" id="ARBA00022692"/>
    </source>
</evidence>
<evidence type="ECO:0000256" key="1">
    <source>
        <dbReference type="ARBA" id="ARBA00004141"/>
    </source>
</evidence>
<protein>
    <recommendedName>
        <fullName evidence="6">Serpentine receptor class gamma</fullName>
    </recommendedName>
</protein>
<dbReference type="AlphaFoldDB" id="A0AAV5VSX7"/>
<comment type="similarity">
    <text evidence="2 6">Belongs to the nematode receptor-like protein srg family.</text>
</comment>
<organism evidence="7 8">
    <name type="scientific">Pristionchus fissidentatus</name>
    <dbReference type="NCBI Taxonomy" id="1538716"/>
    <lineage>
        <taxon>Eukaryota</taxon>
        <taxon>Metazoa</taxon>
        <taxon>Ecdysozoa</taxon>
        <taxon>Nematoda</taxon>
        <taxon>Chromadorea</taxon>
        <taxon>Rhabditida</taxon>
        <taxon>Rhabditina</taxon>
        <taxon>Diplogasteromorpha</taxon>
        <taxon>Diplogasteroidea</taxon>
        <taxon>Neodiplogasteridae</taxon>
        <taxon>Pristionchus</taxon>
    </lineage>
</organism>
<sequence length="121" mass="13741">FVSLITGALVWLLVVVSLVTLPLTILVIRVVQRDRTYATNTFFTIYNVGLVFDIIAMLCVHLVGSIPSRGWLLAAEIMETQLYMKLFYFTINATHAFQNFIFFGLCINRATAVLLPLHHHK</sequence>
<keyword evidence="8" id="KW-1185">Reference proteome</keyword>
<proteinExistence type="inferred from homology"/>
<dbReference type="PANTHER" id="PTHR31748:SF1">
    <property type="entry name" value="SERPENTINE RECEPTOR, CLASS V"/>
    <property type="match status" value="1"/>
</dbReference>
<feature type="non-terminal residue" evidence="7">
    <location>
        <position position="121"/>
    </location>
</feature>
<evidence type="ECO:0000256" key="4">
    <source>
        <dbReference type="ARBA" id="ARBA00022989"/>
    </source>
</evidence>
<evidence type="ECO:0000256" key="6">
    <source>
        <dbReference type="RuleBase" id="RU280813"/>
    </source>
</evidence>
<keyword evidence="3 6" id="KW-0812">Transmembrane</keyword>
<evidence type="ECO:0000313" key="8">
    <source>
        <dbReference type="Proteomes" id="UP001432322"/>
    </source>
</evidence>
<comment type="caution">
    <text evidence="7">The sequence shown here is derived from an EMBL/GenBank/DDBJ whole genome shotgun (WGS) entry which is preliminary data.</text>
</comment>
<dbReference type="InterPro" id="IPR000609">
    <property type="entry name" value="7TM_GPCR_serpentine_rcpt_Srg"/>
</dbReference>
<dbReference type="Proteomes" id="UP001432322">
    <property type="component" value="Unassembled WGS sequence"/>
</dbReference>